<dbReference type="Pfam" id="PF00395">
    <property type="entry name" value="SLH"/>
    <property type="match status" value="2"/>
</dbReference>
<evidence type="ECO:0000259" key="2">
    <source>
        <dbReference type="PROSITE" id="PS51272"/>
    </source>
</evidence>
<feature type="domain" description="SLH" evidence="2">
    <location>
        <begin position="25"/>
        <end position="88"/>
    </location>
</feature>
<keyword evidence="1" id="KW-0732">Signal</keyword>
<feature type="chain" id="PRO_5035246511" evidence="1">
    <location>
        <begin position="30"/>
        <end position="331"/>
    </location>
</feature>
<evidence type="ECO:0000313" key="4">
    <source>
        <dbReference type="Proteomes" id="UP000677918"/>
    </source>
</evidence>
<dbReference type="InterPro" id="IPR025748">
    <property type="entry name" value="PrcB_C_dom"/>
</dbReference>
<dbReference type="InterPro" id="IPR001119">
    <property type="entry name" value="SLH_dom"/>
</dbReference>
<comment type="caution">
    <text evidence="3">The sequence shown here is derived from an EMBL/GenBank/DDBJ whole genome shotgun (WGS) entry which is preliminary data.</text>
</comment>
<name>A0A8J4GZ55_9BACL</name>
<reference evidence="3" key="1">
    <citation type="submission" date="2021-04" db="EMBL/GenBank/DDBJ databases">
        <title>Draft genome sequence of Xylanibacillus composti strain K13.</title>
        <authorList>
            <person name="Uke A."/>
            <person name="Chhe C."/>
            <person name="Baramee S."/>
            <person name="Kosugi A."/>
        </authorList>
    </citation>
    <scope>NUCLEOTIDE SEQUENCE</scope>
    <source>
        <strain evidence="3">K13</strain>
    </source>
</reference>
<proteinExistence type="predicted"/>
<gene>
    <name evidence="3" type="ORF">XYCOK13_07420</name>
</gene>
<sequence>MEKMKTVIVRRTVLVLLAFSLMMGGSVFAFSDLPQGESRQKLEELKRMGIISGTGDGRFQPDGELTNAQAIAMLIKGFDLSWARVQFEQGKEVSYDNVAADAWYAESFELAAHYGFELPSDIDPNAVISKAAYVHYLHRALELQGPFPVTKMYFMIEDEDDIEEAYKNSIQIMLNARLISLDEKQHFYPTQPITRLEAAVLLYDSLSLVRERQEFEDSLQQPEEGEEPTLPIVQEPVEEKPLSIEDDASHTIVPVNEEVNKVIVDWGTKPHPGYGIAIAGIVFEGDKAIIQYDRLYPDPDSMYPQVIAYPKAETFVSSAYTIELEEVNTED</sequence>
<feature type="signal peptide" evidence="1">
    <location>
        <begin position="1"/>
        <end position="29"/>
    </location>
</feature>
<feature type="domain" description="SLH" evidence="2">
    <location>
        <begin position="153"/>
        <end position="216"/>
    </location>
</feature>
<dbReference type="Proteomes" id="UP000677918">
    <property type="component" value="Unassembled WGS sequence"/>
</dbReference>
<evidence type="ECO:0000313" key="3">
    <source>
        <dbReference type="EMBL" id="GIQ67918.1"/>
    </source>
</evidence>
<dbReference type="PROSITE" id="PS51272">
    <property type="entry name" value="SLH"/>
    <property type="match status" value="2"/>
</dbReference>
<dbReference type="EMBL" id="BOVK01000011">
    <property type="protein sequence ID" value="GIQ67918.1"/>
    <property type="molecule type" value="Genomic_DNA"/>
</dbReference>
<keyword evidence="4" id="KW-1185">Reference proteome</keyword>
<dbReference type="AlphaFoldDB" id="A0A8J4GZ55"/>
<protein>
    <submittedName>
        <fullName evidence="3">S-layer homology domain-containing protein</fullName>
    </submittedName>
</protein>
<accession>A0A8J4GZ55</accession>
<evidence type="ECO:0000256" key="1">
    <source>
        <dbReference type="SAM" id="SignalP"/>
    </source>
</evidence>
<dbReference type="Pfam" id="PF14343">
    <property type="entry name" value="PrcB_C"/>
    <property type="match status" value="1"/>
</dbReference>
<organism evidence="3 4">
    <name type="scientific">Xylanibacillus composti</name>
    <dbReference type="NCBI Taxonomy" id="1572762"/>
    <lineage>
        <taxon>Bacteria</taxon>
        <taxon>Bacillati</taxon>
        <taxon>Bacillota</taxon>
        <taxon>Bacilli</taxon>
        <taxon>Bacillales</taxon>
        <taxon>Paenibacillaceae</taxon>
        <taxon>Xylanibacillus</taxon>
    </lineage>
</organism>